<sequence>MYYSRGDQNRQSGYNSMNRSSTATDMSKLTPTDRHFIRNIDDKLLKEETAAGSTTYHKLKDHLNMQVDKKVAQKVTDVENTLITHLQNICEANNLNCPNIRKSY</sequence>
<proteinExistence type="predicted"/>
<feature type="compositionally biased region" description="Polar residues" evidence="1">
    <location>
        <begin position="9"/>
        <end position="30"/>
    </location>
</feature>
<reference evidence="2 3" key="1">
    <citation type="journal article" date="2004" name="J. Virol.">
        <title>Sequence and organization of the Neodiprion lecontei nucleopolyhedrovirus genome.</title>
        <authorList>
            <person name="Lauzon H.A.M."/>
            <person name="Lucarotti C.J."/>
            <person name="Krell P.J."/>
            <person name="Feng Q."/>
            <person name="Retnakaran A."/>
            <person name="Arif B.M."/>
        </authorList>
    </citation>
    <scope>NUCLEOTIDE SEQUENCE [LARGE SCALE GENOMIC DNA]</scope>
    <source>
        <strain evidence="3">Canada</strain>
    </source>
</reference>
<dbReference type="KEGG" id="vg:2943413"/>
<evidence type="ECO:0000313" key="3">
    <source>
        <dbReference type="Proteomes" id="UP000008776"/>
    </source>
</evidence>
<organism evidence="2 3">
    <name type="scientific">Neodiprion lecontei nucleopolyhedrovirus (strain Canada)</name>
    <name type="common">NeleNPV</name>
    <dbReference type="NCBI Taxonomy" id="654906"/>
    <lineage>
        <taxon>Viruses</taxon>
        <taxon>Viruses incertae sedis</taxon>
        <taxon>Naldaviricetes</taxon>
        <taxon>Lefavirales</taxon>
        <taxon>Baculoviridae</taxon>
        <taxon>Gammabaculovirus</taxon>
        <taxon>Gammabaculovirus nelecontei</taxon>
    </lineage>
</organism>
<evidence type="ECO:0000313" key="2">
    <source>
        <dbReference type="EMBL" id="AAQ99115.1"/>
    </source>
</evidence>
<dbReference type="EMBL" id="AY349019">
    <property type="protein sequence ID" value="AAQ99115.1"/>
    <property type="molecule type" value="Genomic_DNA"/>
</dbReference>
<dbReference type="Proteomes" id="UP000008776">
    <property type="component" value="Segment"/>
</dbReference>
<keyword evidence="3" id="KW-1185">Reference proteome</keyword>
<accession>Q6JPB5</accession>
<dbReference type="GeneID" id="2943413"/>
<feature type="region of interest" description="Disordered" evidence="1">
    <location>
        <begin position="1"/>
        <end position="32"/>
    </location>
</feature>
<evidence type="ECO:0000256" key="1">
    <source>
        <dbReference type="SAM" id="MobiDB-lite"/>
    </source>
</evidence>
<name>Q6JPB5_NPVNC</name>
<organismHost>
    <name type="scientific">Neodiprion lecontei</name>
    <name type="common">Redheaded pine sawfly</name>
    <dbReference type="NCBI Taxonomy" id="441921"/>
</organismHost>
<protein>
    <submittedName>
        <fullName evidence="2">Uncharacterized protein</fullName>
    </submittedName>
</protein>
<dbReference type="RefSeq" id="YP_025253.1">
    <property type="nucleotide sequence ID" value="NC_005906.1"/>
</dbReference>